<dbReference type="SUPFAM" id="SSF53383">
    <property type="entry name" value="PLP-dependent transferases"/>
    <property type="match status" value="1"/>
</dbReference>
<evidence type="ECO:0000313" key="9">
    <source>
        <dbReference type="Proteomes" id="UP000051330"/>
    </source>
</evidence>
<dbReference type="Pfam" id="PF00266">
    <property type="entry name" value="Aminotran_5"/>
    <property type="match status" value="1"/>
</dbReference>
<dbReference type="EMBL" id="AZEC01000002">
    <property type="protein sequence ID" value="KRL14253.1"/>
    <property type="molecule type" value="Genomic_DNA"/>
</dbReference>
<evidence type="ECO:0000256" key="6">
    <source>
        <dbReference type="ARBA" id="ARBA00050776"/>
    </source>
</evidence>
<dbReference type="InterPro" id="IPR015422">
    <property type="entry name" value="PyrdxlP-dep_Trfase_small"/>
</dbReference>
<dbReference type="Gene3D" id="3.40.640.10">
    <property type="entry name" value="Type I PLP-dependent aspartate aminotransferase-like (Major domain)"/>
    <property type="match status" value="1"/>
</dbReference>
<dbReference type="GO" id="GO:0006534">
    <property type="term" value="P:cysteine metabolic process"/>
    <property type="evidence" value="ECO:0007669"/>
    <property type="project" value="InterPro"/>
</dbReference>
<keyword evidence="5" id="KW-0663">Pyridoxal phosphate</keyword>
<comment type="caution">
    <text evidence="8">The sequence shown here is derived from an EMBL/GenBank/DDBJ whole genome shotgun (WGS) entry which is preliminary data.</text>
</comment>
<evidence type="ECO:0000256" key="5">
    <source>
        <dbReference type="ARBA" id="ARBA00022898"/>
    </source>
</evidence>
<dbReference type="AlphaFoldDB" id="A0A0R1N1Y4"/>
<organism evidence="8 9">
    <name type="scientific">Schleiferilactobacillus perolens DSM 12744</name>
    <dbReference type="NCBI Taxonomy" id="1423792"/>
    <lineage>
        <taxon>Bacteria</taxon>
        <taxon>Bacillati</taxon>
        <taxon>Bacillota</taxon>
        <taxon>Bacilli</taxon>
        <taxon>Lactobacillales</taxon>
        <taxon>Lactobacillaceae</taxon>
        <taxon>Schleiferilactobacillus</taxon>
    </lineage>
</organism>
<protein>
    <recommendedName>
        <fullName evidence="3">cysteine desulfurase</fullName>
        <ecNumber evidence="3">2.8.1.7</ecNumber>
    </recommendedName>
</protein>
<evidence type="ECO:0000259" key="7">
    <source>
        <dbReference type="Pfam" id="PF00266"/>
    </source>
</evidence>
<proteinExistence type="inferred from homology"/>
<dbReference type="STRING" id="1423792.FD09_GL001420"/>
<dbReference type="PANTHER" id="PTHR43586:SF8">
    <property type="entry name" value="CYSTEINE DESULFURASE 1, CHLOROPLASTIC"/>
    <property type="match status" value="1"/>
</dbReference>
<dbReference type="PATRIC" id="fig|1423792.3.peg.1437"/>
<name>A0A0R1N1Y4_9LACO</name>
<dbReference type="CDD" id="cd06453">
    <property type="entry name" value="SufS_like"/>
    <property type="match status" value="1"/>
</dbReference>
<sequence length="395" mass="42822">MWQGPSAPDAVYLDSAATSQKPQAVIDALIHYYTKQNANVHRGVYTLAEQATEAYEGARKTVAEFINAPRPENIIFTRGTTEGLNWVAQSYGGTHLQAGDEIIITIMEHHSNLVPWQQLALRTGATLRYVDIDDSGVLDLDQFKAMLSAKTKIVAVTQVSNVLGTINPIRQIGQLTHAVGAILVVDGAQSTAHMPVDVQALDADFFAFSGHKMLGPTGIGVLYGKMSLLAEMEPIEFGGEMISKVEKYHTTWADIPWRFEGGTPNIAGAIGLAAAIKYLQGIGMAEIRAHEEALTQYALTQLKQVEGLTIYGPADAQQRGGVIAFTLQGVHPHDLATVLDTQQVAVRAGHHCAQPLMSRLGVVATARASFYLYNGEKDVDRLVAALNETKEFFQV</sequence>
<keyword evidence="9" id="KW-1185">Reference proteome</keyword>
<reference evidence="8 9" key="1">
    <citation type="journal article" date="2015" name="Genome Announc.">
        <title>Expanding the biotechnology potential of lactobacilli through comparative genomics of 213 strains and associated genera.</title>
        <authorList>
            <person name="Sun Z."/>
            <person name="Harris H.M."/>
            <person name="McCann A."/>
            <person name="Guo C."/>
            <person name="Argimon S."/>
            <person name="Zhang W."/>
            <person name="Yang X."/>
            <person name="Jeffery I.B."/>
            <person name="Cooney J.C."/>
            <person name="Kagawa T.F."/>
            <person name="Liu W."/>
            <person name="Song Y."/>
            <person name="Salvetti E."/>
            <person name="Wrobel A."/>
            <person name="Rasinkangas P."/>
            <person name="Parkhill J."/>
            <person name="Rea M.C."/>
            <person name="O'Sullivan O."/>
            <person name="Ritari J."/>
            <person name="Douillard F.P."/>
            <person name="Paul Ross R."/>
            <person name="Yang R."/>
            <person name="Briner A.E."/>
            <person name="Felis G.E."/>
            <person name="de Vos W.M."/>
            <person name="Barrangou R."/>
            <person name="Klaenhammer T.R."/>
            <person name="Caufield P.W."/>
            <person name="Cui Y."/>
            <person name="Zhang H."/>
            <person name="O'Toole P.W."/>
        </authorList>
    </citation>
    <scope>NUCLEOTIDE SEQUENCE [LARGE SCALE GENOMIC DNA]</scope>
    <source>
        <strain evidence="8 9">DSM 12744</strain>
    </source>
</reference>
<comment type="similarity">
    <text evidence="2">Belongs to the class-V pyridoxal-phosphate-dependent aminotransferase family. Csd subfamily.</text>
</comment>
<accession>A0A0R1N1Y4</accession>
<dbReference type="InterPro" id="IPR015421">
    <property type="entry name" value="PyrdxlP-dep_Trfase_major"/>
</dbReference>
<evidence type="ECO:0000256" key="4">
    <source>
        <dbReference type="ARBA" id="ARBA00022679"/>
    </source>
</evidence>
<dbReference type="Gene3D" id="3.90.1150.10">
    <property type="entry name" value="Aspartate Aminotransferase, domain 1"/>
    <property type="match status" value="1"/>
</dbReference>
<dbReference type="EC" id="2.8.1.7" evidence="3"/>
<evidence type="ECO:0000256" key="1">
    <source>
        <dbReference type="ARBA" id="ARBA00001933"/>
    </source>
</evidence>
<dbReference type="GO" id="GO:0030170">
    <property type="term" value="F:pyridoxal phosphate binding"/>
    <property type="evidence" value="ECO:0007669"/>
    <property type="project" value="InterPro"/>
</dbReference>
<dbReference type="GO" id="GO:0031071">
    <property type="term" value="F:cysteine desulfurase activity"/>
    <property type="evidence" value="ECO:0007669"/>
    <property type="project" value="UniProtKB-EC"/>
</dbReference>
<dbReference type="InterPro" id="IPR015424">
    <property type="entry name" value="PyrdxlP-dep_Trfase"/>
</dbReference>
<dbReference type="InterPro" id="IPR016454">
    <property type="entry name" value="Cysteine_dSase"/>
</dbReference>
<dbReference type="InterPro" id="IPR000192">
    <property type="entry name" value="Aminotrans_V_dom"/>
</dbReference>
<keyword evidence="4" id="KW-0808">Transferase</keyword>
<evidence type="ECO:0000256" key="3">
    <source>
        <dbReference type="ARBA" id="ARBA00012239"/>
    </source>
</evidence>
<dbReference type="InterPro" id="IPR010970">
    <property type="entry name" value="Cys_dSase_SufS"/>
</dbReference>
<evidence type="ECO:0000313" key="8">
    <source>
        <dbReference type="EMBL" id="KRL14253.1"/>
    </source>
</evidence>
<dbReference type="NCBIfam" id="TIGR01979">
    <property type="entry name" value="sufS"/>
    <property type="match status" value="1"/>
</dbReference>
<comment type="cofactor">
    <cofactor evidence="1">
        <name>pyridoxal 5'-phosphate</name>
        <dbReference type="ChEBI" id="CHEBI:597326"/>
    </cofactor>
</comment>
<gene>
    <name evidence="8" type="ORF">FD09_GL001420</name>
</gene>
<dbReference type="PANTHER" id="PTHR43586">
    <property type="entry name" value="CYSTEINE DESULFURASE"/>
    <property type="match status" value="1"/>
</dbReference>
<dbReference type="PIRSF" id="PIRSF005572">
    <property type="entry name" value="NifS"/>
    <property type="match status" value="1"/>
</dbReference>
<feature type="domain" description="Aminotransferase class V" evidence="7">
    <location>
        <begin position="11"/>
        <end position="382"/>
    </location>
</feature>
<dbReference type="Proteomes" id="UP000051330">
    <property type="component" value="Unassembled WGS sequence"/>
</dbReference>
<evidence type="ECO:0000256" key="2">
    <source>
        <dbReference type="ARBA" id="ARBA00010447"/>
    </source>
</evidence>
<comment type="catalytic activity">
    <reaction evidence="6">
        <text>(sulfur carrier)-H + L-cysteine = (sulfur carrier)-SH + L-alanine</text>
        <dbReference type="Rhea" id="RHEA:43892"/>
        <dbReference type="Rhea" id="RHEA-COMP:14737"/>
        <dbReference type="Rhea" id="RHEA-COMP:14739"/>
        <dbReference type="ChEBI" id="CHEBI:29917"/>
        <dbReference type="ChEBI" id="CHEBI:35235"/>
        <dbReference type="ChEBI" id="CHEBI:57972"/>
        <dbReference type="ChEBI" id="CHEBI:64428"/>
        <dbReference type="EC" id="2.8.1.7"/>
    </reaction>
</comment>